<feature type="transmembrane region" description="Helical" evidence="6">
    <location>
        <begin position="736"/>
        <end position="756"/>
    </location>
</feature>
<keyword evidence="5 6" id="KW-0472">Membrane</keyword>
<proteinExistence type="predicted"/>
<dbReference type="NCBIfam" id="NF038404">
    <property type="entry name" value="perm_prefix_2"/>
    <property type="match status" value="1"/>
</dbReference>
<comment type="subcellular location">
    <subcellularLocation>
        <location evidence="1">Cell membrane</location>
        <topology evidence="1">Multi-pass membrane protein</topology>
    </subcellularLocation>
</comment>
<sequence length="859" mass="96280">MASYKSPPRWALQLLQYVCPSDLVEEVEGDLYEAYQWRISEKGHTYAKRKYIFEVFRCLRYTRIKVQTQNNNIMLFQNYFKTGFRFLWKTRGYSSLNILGLALGIAICWLAYIFVSDENSFDGFYPNGDNIYRPTATMSNGDQSQSFAGSSYIMGDEFPSQIPEIIKGTRYKSGSTLLKVRADFQAERLHYADPDFFEMFSVDFLAGSANDFTDPLSVVMSKSTADRLGIGLNIGEQEITISSGDQPEQKLKVIGVYKDFPSNTSIRPNIIFPFAQWAAQNERRTKIWFDINMNSFFQLDPSADPKAVAQKMTGIMPKDEEMGETQVSLGLQALTDIHLNPTFDASNGIEARGDNELITIVTIIGVFCLLIACVNYANFAVGNYIVRLREVALRKVFGAEKQSVFKQFVVEAFISSFLALVVSLGFIALMLPGFSAYANKSYAFNTILNIDVLLGGVALMLFVTLFSGIYPAILLSRYKTINGLKGKSKLGGRNYLSRGLITLQFAISCFLIAGMLTMNGQLNFLLGHDLGYSGDNLVRVFRPMPDGQTKLNFKNEISAIAGVEHISVASGFNGTNYRDADDNRIDVRHARIDADYIKTMGIELLSGRDFDNDRPSDFTNAAIVNEAFVKMVGLENPIGEQIYFNYGEFDKPTIIGVVKNFNFESLRSGIDPLIMYMGDQLMEYNTFIKFSEVDQDKIAQIEAIHEKYFSPYPLSYAFVEDDIADRYALEASIKKVAQVGSIAAIFLSCLGLMGFVGNQVRQQMKEVSVRKVVGANAKQIFSLYLKKYIWLLTIGSVTGLAIAISIMNDWLDNYTYKIELGWSIGATAIIGVLSVAVLTVLSQLYRAFKANPIHYLKEE</sequence>
<dbReference type="EMBL" id="MDGQ01000003">
    <property type="protein sequence ID" value="OEK06443.1"/>
    <property type="molecule type" value="Genomic_DNA"/>
</dbReference>
<evidence type="ECO:0000313" key="10">
    <source>
        <dbReference type="Proteomes" id="UP000095552"/>
    </source>
</evidence>
<evidence type="ECO:0000256" key="4">
    <source>
        <dbReference type="ARBA" id="ARBA00022989"/>
    </source>
</evidence>
<dbReference type="OrthoDB" id="973086at2"/>
<dbReference type="PANTHER" id="PTHR30572">
    <property type="entry name" value="MEMBRANE COMPONENT OF TRANSPORTER-RELATED"/>
    <property type="match status" value="1"/>
</dbReference>
<feature type="transmembrane region" description="Helical" evidence="6">
    <location>
        <begin position="788"/>
        <end position="808"/>
    </location>
</feature>
<gene>
    <name evidence="9" type="ORF">BFP71_01840</name>
</gene>
<dbReference type="Pfam" id="PF02687">
    <property type="entry name" value="FtsX"/>
    <property type="match status" value="2"/>
</dbReference>
<feature type="transmembrane region" description="Helical" evidence="6">
    <location>
        <begin position="452"/>
        <end position="475"/>
    </location>
</feature>
<keyword evidence="2" id="KW-1003">Cell membrane</keyword>
<feature type="transmembrane region" description="Helical" evidence="6">
    <location>
        <begin position="495"/>
        <end position="516"/>
    </location>
</feature>
<feature type="domain" description="MacB-like periplasmic core" evidence="8">
    <location>
        <begin position="515"/>
        <end position="674"/>
    </location>
</feature>
<feature type="transmembrane region" description="Helical" evidence="6">
    <location>
        <begin position="95"/>
        <end position="115"/>
    </location>
</feature>
<comment type="caution">
    <text evidence="9">The sequence shown here is derived from an EMBL/GenBank/DDBJ whole genome shotgun (WGS) entry which is preliminary data.</text>
</comment>
<dbReference type="InterPro" id="IPR047699">
    <property type="entry name" value="Permease_put_prefix"/>
</dbReference>
<protein>
    <recommendedName>
        <fullName evidence="11">ABC3 transporter permease protein domain-containing protein</fullName>
    </recommendedName>
</protein>
<dbReference type="AlphaFoldDB" id="A0A1E5T4Z0"/>
<evidence type="ECO:0000259" key="8">
    <source>
        <dbReference type="Pfam" id="PF12704"/>
    </source>
</evidence>
<dbReference type="GO" id="GO:0022857">
    <property type="term" value="F:transmembrane transporter activity"/>
    <property type="evidence" value="ECO:0007669"/>
    <property type="project" value="TreeGrafter"/>
</dbReference>
<feature type="transmembrane region" description="Helical" evidence="6">
    <location>
        <begin position="357"/>
        <end position="386"/>
    </location>
</feature>
<evidence type="ECO:0000256" key="1">
    <source>
        <dbReference type="ARBA" id="ARBA00004651"/>
    </source>
</evidence>
<feature type="transmembrane region" description="Helical" evidence="6">
    <location>
        <begin position="407"/>
        <end position="432"/>
    </location>
</feature>
<feature type="domain" description="ABC3 transporter permease C-terminal" evidence="7">
    <location>
        <begin position="741"/>
        <end position="852"/>
    </location>
</feature>
<dbReference type="RefSeq" id="WP_069833755.1">
    <property type="nucleotide sequence ID" value="NZ_MDGQ01000003.1"/>
</dbReference>
<evidence type="ECO:0008006" key="11">
    <source>
        <dbReference type="Google" id="ProtNLM"/>
    </source>
</evidence>
<dbReference type="PANTHER" id="PTHR30572:SF18">
    <property type="entry name" value="ABC-TYPE MACROLIDE FAMILY EXPORT SYSTEM PERMEASE COMPONENT 2"/>
    <property type="match status" value="1"/>
</dbReference>
<evidence type="ECO:0000256" key="5">
    <source>
        <dbReference type="ARBA" id="ARBA00023136"/>
    </source>
</evidence>
<dbReference type="InterPro" id="IPR050250">
    <property type="entry name" value="Macrolide_Exporter_MacB"/>
</dbReference>
<keyword evidence="3 6" id="KW-0812">Transmembrane</keyword>
<feature type="domain" description="ABC3 transporter permease C-terminal" evidence="7">
    <location>
        <begin position="363"/>
        <end position="477"/>
    </location>
</feature>
<evidence type="ECO:0000256" key="2">
    <source>
        <dbReference type="ARBA" id="ARBA00022475"/>
    </source>
</evidence>
<evidence type="ECO:0000256" key="3">
    <source>
        <dbReference type="ARBA" id="ARBA00022692"/>
    </source>
</evidence>
<evidence type="ECO:0000313" key="9">
    <source>
        <dbReference type="EMBL" id="OEK06443.1"/>
    </source>
</evidence>
<dbReference type="Proteomes" id="UP000095552">
    <property type="component" value="Unassembled WGS sequence"/>
</dbReference>
<keyword evidence="4 6" id="KW-1133">Transmembrane helix</keyword>
<name>A0A1E5T4Z0_9BACT</name>
<feature type="transmembrane region" description="Helical" evidence="6">
    <location>
        <begin position="820"/>
        <end position="841"/>
    </location>
</feature>
<dbReference type="InterPro" id="IPR025857">
    <property type="entry name" value="MacB_PCD"/>
</dbReference>
<evidence type="ECO:0000259" key="7">
    <source>
        <dbReference type="Pfam" id="PF02687"/>
    </source>
</evidence>
<accession>A0A1E5T4Z0</accession>
<dbReference type="InterPro" id="IPR003838">
    <property type="entry name" value="ABC3_permease_C"/>
</dbReference>
<dbReference type="GO" id="GO:0005886">
    <property type="term" value="C:plasma membrane"/>
    <property type="evidence" value="ECO:0007669"/>
    <property type="project" value="UniProtKB-SubCell"/>
</dbReference>
<reference evidence="9 10" key="1">
    <citation type="submission" date="2016-08" db="EMBL/GenBank/DDBJ databases">
        <title>Draft genome of Fabibacter sp. strain SK-8.</title>
        <authorList>
            <person name="Wong S.-K."/>
            <person name="Hamasaki K."/>
            <person name="Yoshizawa S."/>
        </authorList>
    </citation>
    <scope>NUCLEOTIDE SEQUENCE [LARGE SCALE GENOMIC DNA]</scope>
    <source>
        <strain evidence="9 10">SK-8</strain>
    </source>
</reference>
<dbReference type="STRING" id="1563681.BFP71_01840"/>
<dbReference type="Pfam" id="PF12704">
    <property type="entry name" value="MacB_PCD"/>
    <property type="match status" value="2"/>
</dbReference>
<evidence type="ECO:0000256" key="6">
    <source>
        <dbReference type="SAM" id="Phobius"/>
    </source>
</evidence>
<feature type="domain" description="MacB-like periplasmic core" evidence="8">
    <location>
        <begin position="94"/>
        <end position="313"/>
    </location>
</feature>
<keyword evidence="10" id="KW-1185">Reference proteome</keyword>
<organism evidence="9 10">
    <name type="scientific">Roseivirga misakiensis</name>
    <dbReference type="NCBI Taxonomy" id="1563681"/>
    <lineage>
        <taxon>Bacteria</taxon>
        <taxon>Pseudomonadati</taxon>
        <taxon>Bacteroidota</taxon>
        <taxon>Cytophagia</taxon>
        <taxon>Cytophagales</taxon>
        <taxon>Roseivirgaceae</taxon>
        <taxon>Roseivirga</taxon>
    </lineage>
</organism>